<dbReference type="Pfam" id="PF25975">
    <property type="entry name" value="CzcB_C"/>
    <property type="match status" value="1"/>
</dbReference>
<dbReference type="EMBL" id="SMLW01000657">
    <property type="protein sequence ID" value="MTI28230.1"/>
    <property type="molecule type" value="Genomic_DNA"/>
</dbReference>
<feature type="domain" description="CusB-like three alpha-helical bundle" evidence="6">
    <location>
        <begin position="164"/>
        <end position="213"/>
    </location>
</feature>
<dbReference type="InterPro" id="IPR058791">
    <property type="entry name" value="3HB_CusB"/>
</dbReference>
<dbReference type="InterPro" id="IPR058790">
    <property type="entry name" value="BSH_CusB"/>
</dbReference>
<keyword evidence="3" id="KW-0812">Transmembrane</keyword>
<feature type="domain" description="CzcB-like C-terminal circularly permuted SH3-like" evidence="9">
    <location>
        <begin position="337"/>
        <end position="399"/>
    </location>
</feature>
<dbReference type="Gene3D" id="2.40.420.20">
    <property type="match status" value="1"/>
</dbReference>
<dbReference type="PANTHER" id="PTHR30097">
    <property type="entry name" value="CATION EFFLUX SYSTEM PROTEIN CUSB"/>
    <property type="match status" value="1"/>
</dbReference>
<feature type="domain" description="DUF3347" evidence="4">
    <location>
        <begin position="448"/>
        <end position="538"/>
    </location>
</feature>
<dbReference type="Pfam" id="PF25869">
    <property type="entry name" value="3HB_CusB"/>
    <property type="match status" value="1"/>
</dbReference>
<dbReference type="Pfam" id="PF25954">
    <property type="entry name" value="Beta-barrel_RND_2"/>
    <property type="match status" value="1"/>
</dbReference>
<evidence type="ECO:0000256" key="3">
    <source>
        <dbReference type="SAM" id="Phobius"/>
    </source>
</evidence>
<name>A0ABW9RYS5_9BACT</name>
<dbReference type="InterPro" id="IPR051909">
    <property type="entry name" value="MFP_Cation_Efflux"/>
</dbReference>
<evidence type="ECO:0000256" key="2">
    <source>
        <dbReference type="ARBA" id="ARBA00022448"/>
    </source>
</evidence>
<dbReference type="InterPro" id="IPR058792">
    <property type="entry name" value="Beta-barrel_RND_2"/>
</dbReference>
<dbReference type="Pfam" id="PF25919">
    <property type="entry name" value="BSH_CusB"/>
    <property type="match status" value="1"/>
</dbReference>
<reference evidence="10 11" key="1">
    <citation type="submission" date="2019-02" db="EMBL/GenBank/DDBJ databases">
        <authorList>
            <person name="Goldberg S.R."/>
            <person name="Haltli B.A."/>
            <person name="Correa H."/>
            <person name="Russell K.G."/>
        </authorList>
    </citation>
    <scope>NUCLEOTIDE SEQUENCE [LARGE SCALE GENOMIC DNA]</scope>
    <source>
        <strain evidence="10 11">JCM 16186</strain>
    </source>
</reference>
<comment type="similarity">
    <text evidence="1">Belongs to the membrane fusion protein (MFP) (TC 8.A.1) family.</text>
</comment>
<dbReference type="InterPro" id="IPR045800">
    <property type="entry name" value="HMBD"/>
</dbReference>
<evidence type="ECO:0000313" key="10">
    <source>
        <dbReference type="EMBL" id="MTI28230.1"/>
    </source>
</evidence>
<dbReference type="Pfam" id="PF11827">
    <property type="entry name" value="DUF3347"/>
    <property type="match status" value="1"/>
</dbReference>
<dbReference type="RefSeq" id="WP_155175553.1">
    <property type="nucleotide sequence ID" value="NZ_BAAAFL010000003.1"/>
</dbReference>
<keyword evidence="2" id="KW-0813">Transport</keyword>
<organism evidence="10 11">
    <name type="scientific">Fulvivirga kasyanovii</name>
    <dbReference type="NCBI Taxonomy" id="396812"/>
    <lineage>
        <taxon>Bacteria</taxon>
        <taxon>Pseudomonadati</taxon>
        <taxon>Bacteroidota</taxon>
        <taxon>Cytophagia</taxon>
        <taxon>Cytophagales</taxon>
        <taxon>Fulvivirgaceae</taxon>
        <taxon>Fulvivirga</taxon>
    </lineage>
</organism>
<dbReference type="InterPro" id="IPR021782">
    <property type="entry name" value="DUF3347"/>
</dbReference>
<protein>
    <submittedName>
        <fullName evidence="10">Efflux RND transporter periplasmic adaptor subunit</fullName>
    </submittedName>
</protein>
<feature type="transmembrane region" description="Helical" evidence="3">
    <location>
        <begin position="9"/>
        <end position="27"/>
    </location>
</feature>
<evidence type="ECO:0000259" key="6">
    <source>
        <dbReference type="Pfam" id="PF25869"/>
    </source>
</evidence>
<dbReference type="NCBIfam" id="TIGR01730">
    <property type="entry name" value="RND_mfp"/>
    <property type="match status" value="1"/>
</dbReference>
<gene>
    <name evidence="10" type="ORF">E1163_24960</name>
</gene>
<dbReference type="Gene3D" id="2.40.30.170">
    <property type="match status" value="1"/>
</dbReference>
<evidence type="ECO:0000259" key="8">
    <source>
        <dbReference type="Pfam" id="PF25954"/>
    </source>
</evidence>
<evidence type="ECO:0000259" key="4">
    <source>
        <dbReference type="Pfam" id="PF11827"/>
    </source>
</evidence>
<keyword evidence="11" id="KW-1185">Reference proteome</keyword>
<evidence type="ECO:0000259" key="7">
    <source>
        <dbReference type="Pfam" id="PF25919"/>
    </source>
</evidence>
<feature type="domain" description="CusB-like barrel-sandwich hybrid" evidence="7">
    <location>
        <begin position="129"/>
        <end position="247"/>
    </location>
</feature>
<dbReference type="InterPro" id="IPR058649">
    <property type="entry name" value="CzcB_C"/>
</dbReference>
<accession>A0ABW9RYS5</accession>
<feature type="domain" description="Heavy metal binding" evidence="5">
    <location>
        <begin position="49"/>
        <end position="74"/>
    </location>
</feature>
<evidence type="ECO:0000259" key="9">
    <source>
        <dbReference type="Pfam" id="PF25975"/>
    </source>
</evidence>
<keyword evidence="3" id="KW-0472">Membrane</keyword>
<dbReference type="PANTHER" id="PTHR30097:SF4">
    <property type="entry name" value="SLR6042 PROTEIN"/>
    <property type="match status" value="1"/>
</dbReference>
<dbReference type="Proteomes" id="UP000798808">
    <property type="component" value="Unassembled WGS sequence"/>
</dbReference>
<dbReference type="SUPFAM" id="SSF111369">
    <property type="entry name" value="HlyD-like secretion proteins"/>
    <property type="match status" value="1"/>
</dbReference>
<evidence type="ECO:0000259" key="5">
    <source>
        <dbReference type="Pfam" id="PF19335"/>
    </source>
</evidence>
<evidence type="ECO:0000313" key="11">
    <source>
        <dbReference type="Proteomes" id="UP000798808"/>
    </source>
</evidence>
<sequence>MKKYLENKWTIAIIALLAGLLLGYIFWHSSREESSTPHDLTDHAGETTWTCSMHPQIRQPEPGQCPICGMDLIPLRSGEGDVNPMAVSMTKTAIKLAGIQTMTVGSGAGETEKSLQLNGTVVPNERLVKTLTAHVAGRIEQLFVNTTGEYVTRGQRLASIYSPELIAAQRELLQTVAIKDSQPALYRAAVEKLKAFKLSEHQISNIAESGEIRQTIDIQADRSGVVLEKKVNVGDHLKTGEALYTVADLSKVWVEFDAYESDLPWIDLGDKVSFTVASLPGQDFEGKVAFIEPVVNRQSRVAKVRVEIPNPGQKLKPEMFVTGTVKTEIPAQGDRIVLPKSAVMWTGERSVVYVQNQTAEEPSFMMKEVVLGPSLGNSYVIEKGLKPGDEVVVNGTFTVDAAAQLAGKPSMMNPEGGTTMTGHDHGQSVKPEPVQVGNQAKKHIEGLIMKYYKLKDALVASNREDALVSASTFKKALDQVPMNAFEGKAHDRWMTLEGQMNGAINSIVASDNIDQARKSFILLSEAMVDAAHTFGPFSKAVYVQHCPMANDDQGANWLSEVDEIRNPYYGDMMLTCGEVTETIE</sequence>
<dbReference type="InterPro" id="IPR006143">
    <property type="entry name" value="RND_pump_MFP"/>
</dbReference>
<evidence type="ECO:0000256" key="1">
    <source>
        <dbReference type="ARBA" id="ARBA00009477"/>
    </source>
</evidence>
<comment type="caution">
    <text evidence="10">The sequence shown here is derived from an EMBL/GenBank/DDBJ whole genome shotgun (WGS) entry which is preliminary data.</text>
</comment>
<feature type="domain" description="CusB-like beta-barrel" evidence="8">
    <location>
        <begin position="251"/>
        <end position="327"/>
    </location>
</feature>
<proteinExistence type="inferred from homology"/>
<keyword evidence="3" id="KW-1133">Transmembrane helix</keyword>
<dbReference type="Pfam" id="PF19335">
    <property type="entry name" value="HMBD"/>
    <property type="match status" value="1"/>
</dbReference>